<keyword evidence="3" id="KW-0949">S-adenosyl-L-methionine</keyword>
<accession>A0ABQ2LM22</accession>
<evidence type="ECO:0000256" key="5">
    <source>
        <dbReference type="ARBA" id="ARBA00023002"/>
    </source>
</evidence>
<keyword evidence="6" id="KW-0408">Iron</keyword>
<dbReference type="SFLD" id="SFLDG01067">
    <property type="entry name" value="SPASM/twitch_domain_containing"/>
    <property type="match status" value="1"/>
</dbReference>
<reference evidence="10" key="1">
    <citation type="journal article" date="2019" name="Int. J. Syst. Evol. Microbiol.">
        <title>The Global Catalogue of Microorganisms (GCM) 10K type strain sequencing project: providing services to taxonomists for standard genome sequencing and annotation.</title>
        <authorList>
            <consortium name="The Broad Institute Genomics Platform"/>
            <consortium name="The Broad Institute Genome Sequencing Center for Infectious Disease"/>
            <person name="Wu L."/>
            <person name="Ma J."/>
        </authorList>
    </citation>
    <scope>NUCLEOTIDE SEQUENCE [LARGE SCALE GENOMIC DNA]</scope>
    <source>
        <strain evidence="10">CGMCC 4.7349</strain>
    </source>
</reference>
<evidence type="ECO:0000313" key="9">
    <source>
        <dbReference type="EMBL" id="GGO36689.1"/>
    </source>
</evidence>
<dbReference type="InterPro" id="IPR013785">
    <property type="entry name" value="Aldolase_TIM"/>
</dbReference>
<protein>
    <recommendedName>
        <fullName evidence="8">Radical SAM core domain-containing protein</fullName>
    </recommendedName>
</protein>
<comment type="caution">
    <text evidence="9">The sequence shown here is derived from an EMBL/GenBank/DDBJ whole genome shotgun (WGS) entry which is preliminary data.</text>
</comment>
<dbReference type="PROSITE" id="PS01305">
    <property type="entry name" value="MOAA_NIFB_PQQE"/>
    <property type="match status" value="1"/>
</dbReference>
<dbReference type="InterPro" id="IPR007197">
    <property type="entry name" value="rSAM"/>
</dbReference>
<feature type="domain" description="Radical SAM core" evidence="8">
    <location>
        <begin position="52"/>
        <end position="277"/>
    </location>
</feature>
<dbReference type="EMBL" id="BMNG01000002">
    <property type="protein sequence ID" value="GGO36689.1"/>
    <property type="molecule type" value="Genomic_DNA"/>
</dbReference>
<evidence type="ECO:0000256" key="7">
    <source>
        <dbReference type="ARBA" id="ARBA00023014"/>
    </source>
</evidence>
<evidence type="ECO:0000256" key="1">
    <source>
        <dbReference type="ARBA" id="ARBA00001966"/>
    </source>
</evidence>
<dbReference type="Gene3D" id="3.20.20.70">
    <property type="entry name" value="Aldolase class I"/>
    <property type="match status" value="1"/>
</dbReference>
<dbReference type="SFLD" id="SFLDS00029">
    <property type="entry name" value="Radical_SAM"/>
    <property type="match status" value="1"/>
</dbReference>
<dbReference type="InterPro" id="IPR000385">
    <property type="entry name" value="MoaA_NifB_PqqE_Fe-S-bd_CS"/>
</dbReference>
<comment type="cofactor">
    <cofactor evidence="1">
        <name>[4Fe-4S] cluster</name>
        <dbReference type="ChEBI" id="CHEBI:49883"/>
    </cofactor>
</comment>
<gene>
    <name evidence="9" type="ORF">GCM10012286_09090</name>
</gene>
<evidence type="ECO:0000256" key="6">
    <source>
        <dbReference type="ARBA" id="ARBA00023004"/>
    </source>
</evidence>
<dbReference type="PROSITE" id="PS51918">
    <property type="entry name" value="RADICAL_SAM"/>
    <property type="match status" value="1"/>
</dbReference>
<evidence type="ECO:0000256" key="4">
    <source>
        <dbReference type="ARBA" id="ARBA00022723"/>
    </source>
</evidence>
<evidence type="ECO:0000256" key="2">
    <source>
        <dbReference type="ARBA" id="ARBA00022485"/>
    </source>
</evidence>
<keyword evidence="10" id="KW-1185">Reference proteome</keyword>
<dbReference type="PANTHER" id="PTHR11228">
    <property type="entry name" value="RADICAL SAM DOMAIN PROTEIN"/>
    <property type="match status" value="1"/>
</dbReference>
<dbReference type="Pfam" id="PF04055">
    <property type="entry name" value="Radical_SAM"/>
    <property type="match status" value="1"/>
</dbReference>
<dbReference type="Proteomes" id="UP000656881">
    <property type="component" value="Unassembled WGS sequence"/>
</dbReference>
<dbReference type="InterPro" id="IPR050377">
    <property type="entry name" value="Radical_SAM_PqqE_MftC-like"/>
</dbReference>
<dbReference type="CDD" id="cd01335">
    <property type="entry name" value="Radical_SAM"/>
    <property type="match status" value="1"/>
</dbReference>
<keyword evidence="4" id="KW-0479">Metal-binding</keyword>
<evidence type="ECO:0000313" key="10">
    <source>
        <dbReference type="Proteomes" id="UP000656881"/>
    </source>
</evidence>
<sequence>MEGFVNSTEGARDIKMAAPRNSEGLPDVSLDQAHSPQKVLAHGDLLRRFVADQEIKPVHMRIGIMGACNMRCNFCNFHSPNEEQFYDLFSFKDSLTTDKAITLLKEFAENDGRAVTFCGSGECTIHPGYADICYAGHADGLHIGLITNGSRLGRPKVADCVTATHTWVRVGMNAGTEATFNDITRDREQTFSKFISTIGTLRDNAVAPDFRIGFNYVITMQNYREIVEAARIAHESGAHYVRFEPEFYSAMGHETIETVMAEISGSLVEAAAMSTDEFEVSVPKLDRGPMDQVEEVEGDFEHCHYSRFVTAVGADGHLYPCPQVHLNSRYRIGDVVDLGYPTVLEGGPRAEWEASNPSRTDLCKSCFYRPQNELLELLKRGQIQLDEALDAYAIEVPSTLHADFV</sequence>
<evidence type="ECO:0000259" key="8">
    <source>
        <dbReference type="PROSITE" id="PS51918"/>
    </source>
</evidence>
<dbReference type="SUPFAM" id="SSF102114">
    <property type="entry name" value="Radical SAM enzymes"/>
    <property type="match status" value="1"/>
</dbReference>
<keyword evidence="2" id="KW-0004">4Fe-4S</keyword>
<dbReference type="PANTHER" id="PTHR11228:SF7">
    <property type="entry name" value="PQQA PEPTIDE CYCLASE"/>
    <property type="match status" value="1"/>
</dbReference>
<keyword evidence="7" id="KW-0411">Iron-sulfur</keyword>
<keyword evidence="5" id="KW-0560">Oxidoreductase</keyword>
<dbReference type="InterPro" id="IPR058240">
    <property type="entry name" value="rSAM_sf"/>
</dbReference>
<proteinExistence type="predicted"/>
<organism evidence="9 10">
    <name type="scientific">Streptomyces lasiicapitis</name>
    <dbReference type="NCBI Taxonomy" id="1923961"/>
    <lineage>
        <taxon>Bacteria</taxon>
        <taxon>Bacillati</taxon>
        <taxon>Actinomycetota</taxon>
        <taxon>Actinomycetes</taxon>
        <taxon>Kitasatosporales</taxon>
        <taxon>Streptomycetaceae</taxon>
        <taxon>Streptomyces</taxon>
    </lineage>
</organism>
<evidence type="ECO:0000256" key="3">
    <source>
        <dbReference type="ARBA" id="ARBA00022691"/>
    </source>
</evidence>
<name>A0ABQ2LM22_9ACTN</name>